<keyword evidence="1" id="KW-0489">Methyltransferase</keyword>
<keyword evidence="6" id="KW-1185">Reference proteome</keyword>
<dbReference type="GO" id="GO:0032259">
    <property type="term" value="P:methylation"/>
    <property type="evidence" value="ECO:0007669"/>
    <property type="project" value="UniProtKB-KW"/>
</dbReference>
<dbReference type="Proteomes" id="UP001630127">
    <property type="component" value="Unassembled WGS sequence"/>
</dbReference>
<keyword evidence="3" id="KW-0949">S-adenosyl-L-methionine</keyword>
<keyword evidence="2" id="KW-0808">Transferase</keyword>
<name>A0ABD3A3K9_9GENT</name>
<gene>
    <name evidence="5" type="ORF">ACH5RR_010975</name>
</gene>
<proteinExistence type="predicted"/>
<accession>A0ABD3A3K9</accession>
<dbReference type="Gene3D" id="3.90.1420.10">
    <property type="entry name" value="Rubisco LSMT, substrate-binding domain"/>
    <property type="match status" value="1"/>
</dbReference>
<comment type="caution">
    <text evidence="5">The sequence shown here is derived from an EMBL/GenBank/DDBJ whole genome shotgun (WGS) entry which is preliminary data.</text>
</comment>
<evidence type="ECO:0000256" key="3">
    <source>
        <dbReference type="ARBA" id="ARBA00022691"/>
    </source>
</evidence>
<evidence type="ECO:0000256" key="2">
    <source>
        <dbReference type="ARBA" id="ARBA00022679"/>
    </source>
</evidence>
<organism evidence="5 6">
    <name type="scientific">Cinchona calisaya</name>
    <dbReference type="NCBI Taxonomy" id="153742"/>
    <lineage>
        <taxon>Eukaryota</taxon>
        <taxon>Viridiplantae</taxon>
        <taxon>Streptophyta</taxon>
        <taxon>Embryophyta</taxon>
        <taxon>Tracheophyta</taxon>
        <taxon>Spermatophyta</taxon>
        <taxon>Magnoliopsida</taxon>
        <taxon>eudicotyledons</taxon>
        <taxon>Gunneridae</taxon>
        <taxon>Pentapetalae</taxon>
        <taxon>asterids</taxon>
        <taxon>lamiids</taxon>
        <taxon>Gentianales</taxon>
        <taxon>Rubiaceae</taxon>
        <taxon>Cinchonoideae</taxon>
        <taxon>Cinchoneae</taxon>
        <taxon>Cinchona</taxon>
    </lineage>
</organism>
<dbReference type="PANTHER" id="PTHR13271:SF9">
    <property type="entry name" value="RUBISCO METHYLTRANSFERASE FAMILY PROTEIN"/>
    <property type="match status" value="1"/>
</dbReference>
<evidence type="ECO:0000313" key="6">
    <source>
        <dbReference type="Proteomes" id="UP001630127"/>
    </source>
</evidence>
<evidence type="ECO:0000259" key="4">
    <source>
        <dbReference type="Pfam" id="PF09273"/>
    </source>
</evidence>
<evidence type="ECO:0000313" key="5">
    <source>
        <dbReference type="EMBL" id="KAL3526319.1"/>
    </source>
</evidence>
<dbReference type="SUPFAM" id="SSF81822">
    <property type="entry name" value="RuBisCo LSMT C-terminal, substrate-binding domain"/>
    <property type="match status" value="1"/>
</dbReference>
<feature type="domain" description="Rubisco LSMT substrate-binding" evidence="4">
    <location>
        <begin position="139"/>
        <end position="240"/>
    </location>
</feature>
<dbReference type="GO" id="GO:0008168">
    <property type="term" value="F:methyltransferase activity"/>
    <property type="evidence" value="ECO:0007669"/>
    <property type="project" value="UniProtKB-KW"/>
</dbReference>
<evidence type="ECO:0000256" key="1">
    <source>
        <dbReference type="ARBA" id="ARBA00022603"/>
    </source>
</evidence>
<dbReference type="Pfam" id="PF09273">
    <property type="entry name" value="Rubis-subs-bind"/>
    <property type="match status" value="1"/>
</dbReference>
<dbReference type="InterPro" id="IPR036464">
    <property type="entry name" value="Rubisco_LSMT_subst-bd_sf"/>
</dbReference>
<sequence length="275" mass="31334">MPLHTTDLGTCVPRRMSSTDHFERTKKKKLTEVVAKKAEEEENGDFKSWMHQNGLPPCKIFFLKERTSHYRSKHRPISYVAASEDLQTGDIAFSVPWESFGERDCGCGPQPNSKLLIYYGFVDEDNAYDRLLVEAALNSDDPQYQDKRLVAQRDGNLSLQAFHVYAGKEREAVLDMLPYLRRAYISDASGMPSVFSSQGTICPVNPCMERAVLDQLVDFFERRLAGYPTALIEDEALVNLSSGSGYYWMSASYCFQNHRYSIANTAGHHGWVWCW</sequence>
<dbReference type="AlphaFoldDB" id="A0ABD3A3K9"/>
<dbReference type="EMBL" id="JBJUIK010000005">
    <property type="protein sequence ID" value="KAL3526319.1"/>
    <property type="molecule type" value="Genomic_DNA"/>
</dbReference>
<dbReference type="PANTHER" id="PTHR13271">
    <property type="entry name" value="UNCHARACTERIZED PUTATIVE METHYLTRANSFERASE"/>
    <property type="match status" value="1"/>
</dbReference>
<reference evidence="5 6" key="1">
    <citation type="submission" date="2024-11" db="EMBL/GenBank/DDBJ databases">
        <title>A near-complete genome assembly of Cinchona calisaya.</title>
        <authorList>
            <person name="Lian D.C."/>
            <person name="Zhao X.W."/>
            <person name="Wei L."/>
        </authorList>
    </citation>
    <scope>NUCLEOTIDE SEQUENCE [LARGE SCALE GENOMIC DNA]</scope>
    <source>
        <tissue evidence="5">Nenye</tissue>
    </source>
</reference>
<dbReference type="InterPro" id="IPR015353">
    <property type="entry name" value="Rubisco_LSMT_subst-bd"/>
</dbReference>
<dbReference type="InterPro" id="IPR050600">
    <property type="entry name" value="SETD3_SETD6_MTase"/>
</dbReference>
<protein>
    <recommendedName>
        <fullName evidence="4">Rubisco LSMT substrate-binding domain-containing protein</fullName>
    </recommendedName>
</protein>